<keyword evidence="1" id="KW-0600">Photoreceptor protein</keyword>
<dbReference type="PANTHER" id="PTHR47429">
    <property type="entry name" value="PROTEIN TWIN LOV 1"/>
    <property type="match status" value="1"/>
</dbReference>
<protein>
    <submittedName>
        <fullName evidence="10">Putative LOV domain-containing protein</fullName>
    </submittedName>
</protein>
<accession>A0A140F7P4</accession>
<dbReference type="FunFam" id="3.30.450.20:FF:000002">
    <property type="entry name" value="LOV domain-containing protein"/>
    <property type="match status" value="1"/>
</dbReference>
<dbReference type="NCBIfam" id="TIGR00229">
    <property type="entry name" value="sensory_box"/>
    <property type="match status" value="1"/>
</dbReference>
<dbReference type="GO" id="GO:0009881">
    <property type="term" value="F:photoreceptor activity"/>
    <property type="evidence" value="ECO:0007669"/>
    <property type="project" value="UniProtKB-KW"/>
</dbReference>
<evidence type="ECO:0000259" key="8">
    <source>
        <dbReference type="PROSITE" id="PS50112"/>
    </source>
</evidence>
<evidence type="ECO:0000256" key="7">
    <source>
        <dbReference type="SAM" id="MobiDB-lite"/>
    </source>
</evidence>
<dbReference type="SMART" id="SM00086">
    <property type="entry name" value="PAC"/>
    <property type="match status" value="1"/>
</dbReference>
<dbReference type="Gene3D" id="3.30.450.20">
    <property type="entry name" value="PAS domain"/>
    <property type="match status" value="1"/>
</dbReference>
<dbReference type="SUPFAM" id="SSF55785">
    <property type="entry name" value="PYP-like sensor domain (PAS domain)"/>
    <property type="match status" value="1"/>
</dbReference>
<dbReference type="PROSITE" id="PS50112">
    <property type="entry name" value="PAS"/>
    <property type="match status" value="1"/>
</dbReference>
<dbReference type="GO" id="GO:0005634">
    <property type="term" value="C:nucleus"/>
    <property type="evidence" value="ECO:0007669"/>
    <property type="project" value="TreeGrafter"/>
</dbReference>
<dbReference type="PANTHER" id="PTHR47429:SF2">
    <property type="entry name" value="PROTEIN TWIN LOV 1"/>
    <property type="match status" value="1"/>
</dbReference>
<feature type="domain" description="PAS" evidence="8">
    <location>
        <begin position="167"/>
        <end position="240"/>
    </location>
</feature>
<evidence type="ECO:0000256" key="3">
    <source>
        <dbReference type="ARBA" id="ARBA00022630"/>
    </source>
</evidence>
<dbReference type="GO" id="GO:0009637">
    <property type="term" value="P:response to blue light"/>
    <property type="evidence" value="ECO:0007669"/>
    <property type="project" value="UniProtKB-ARBA"/>
</dbReference>
<keyword evidence="6" id="KW-0675">Receptor</keyword>
<dbReference type="InterPro" id="IPR035965">
    <property type="entry name" value="PAS-like_dom_sf"/>
</dbReference>
<evidence type="ECO:0000256" key="1">
    <source>
        <dbReference type="ARBA" id="ARBA00022543"/>
    </source>
</evidence>
<evidence type="ECO:0000256" key="6">
    <source>
        <dbReference type="ARBA" id="ARBA00023170"/>
    </source>
</evidence>
<name>A0A140F7P4_9ROSI</name>
<evidence type="ECO:0000259" key="9">
    <source>
        <dbReference type="PROSITE" id="PS50113"/>
    </source>
</evidence>
<keyword evidence="3" id="KW-0285">Flavoprotein</keyword>
<evidence type="ECO:0000256" key="2">
    <source>
        <dbReference type="ARBA" id="ARBA00022606"/>
    </source>
</evidence>
<reference evidence="10" key="1">
    <citation type="journal article" date="2016" name="Proc. Natl. Acad. Sci. U.S.A.">
        <title>Functional and topological diversity of LOV domain photoreceptors.</title>
        <authorList>
            <person name="Glantz S.T."/>
            <person name="Carpenter E.J."/>
            <person name="Melkonian M."/>
            <person name="Gardner K.H."/>
            <person name="Boyden E.S."/>
            <person name="Wong G.K."/>
            <person name="Chow B.Y."/>
        </authorList>
    </citation>
    <scope>NUCLEOTIDE SEQUENCE</scope>
    <source>
        <strain evidence="10">ZSAB_2011741</strain>
    </source>
</reference>
<evidence type="ECO:0000256" key="5">
    <source>
        <dbReference type="ARBA" id="ARBA00022991"/>
    </source>
</evidence>
<evidence type="ECO:0000256" key="4">
    <source>
        <dbReference type="ARBA" id="ARBA00022643"/>
    </source>
</evidence>
<dbReference type="PROSITE" id="PS50113">
    <property type="entry name" value="PAC"/>
    <property type="match status" value="1"/>
</dbReference>
<dbReference type="EMBL" id="KU702161">
    <property type="protein sequence ID" value="AML79648.1"/>
    <property type="molecule type" value="mRNA"/>
</dbReference>
<dbReference type="InterPro" id="IPR000014">
    <property type="entry name" value="PAS"/>
</dbReference>
<keyword evidence="4" id="KW-0288">FMN</keyword>
<sequence>MQVEVSKYTEGVSENSLRPNGLPQSLIRYDARQKAKALDAMTEVVHTFKHPQSHIRTISNDAINKLEDQEKFNLDYILTKPAEIENISTPGRYTPLSDIGTATPVQEFGKKIRKSARISLMGFKGRPFSFAAKHEKQPIVEPEELMTRDIERTESMEHAEKETATRQGMDLATTLERIEKNFVITDPRLPDNPIIFASDSFLELTEFTREEILGRNCRFLQGPETDQATVSNIRDAIREEREITVQLINYTKSGKKFWNLFHLQPMRDHKGELQYFIGVQLDGSGYVEPLRNRLSEHTELLSTKLVKATAENVNEAVRELPDANLRPEDLWSLHSQPVFPRPHKRDTSSWLAIQKVPNFPSFCTRRPESIIRFPRLLRAGAVNINK</sequence>
<dbReference type="Pfam" id="PF13426">
    <property type="entry name" value="PAS_9"/>
    <property type="match status" value="1"/>
</dbReference>
<dbReference type="CDD" id="cd00130">
    <property type="entry name" value="PAS"/>
    <property type="match status" value="1"/>
</dbReference>
<evidence type="ECO:0000313" key="10">
    <source>
        <dbReference type="EMBL" id="AML79648.1"/>
    </source>
</evidence>
<organism evidence="10">
    <name type="scientific">Hoheria angustifolia</name>
    <dbReference type="NCBI Taxonomy" id="288271"/>
    <lineage>
        <taxon>Eukaryota</taxon>
        <taxon>Viridiplantae</taxon>
        <taxon>Streptophyta</taxon>
        <taxon>Embryophyta</taxon>
        <taxon>Tracheophyta</taxon>
        <taxon>Spermatophyta</taxon>
        <taxon>Magnoliopsida</taxon>
        <taxon>eudicotyledons</taxon>
        <taxon>Gunneridae</taxon>
        <taxon>Pentapetalae</taxon>
        <taxon>rosids</taxon>
        <taxon>malvids</taxon>
        <taxon>Malvales</taxon>
        <taxon>Malvaceae</taxon>
        <taxon>Malvoideae</taxon>
        <taxon>Hoheria</taxon>
    </lineage>
</organism>
<keyword evidence="5" id="KW-0157">Chromophore</keyword>
<dbReference type="AlphaFoldDB" id="A0A140F7P4"/>
<feature type="domain" description="PAC" evidence="9">
    <location>
        <begin position="241"/>
        <end position="295"/>
    </location>
</feature>
<feature type="region of interest" description="Disordered" evidence="7">
    <location>
        <begin position="1"/>
        <end position="22"/>
    </location>
</feature>
<proteinExistence type="evidence at transcript level"/>
<dbReference type="InterPro" id="IPR001610">
    <property type="entry name" value="PAC"/>
</dbReference>
<keyword evidence="2" id="KW-0716">Sensory transduction</keyword>
<dbReference type="InterPro" id="IPR000700">
    <property type="entry name" value="PAS-assoc_C"/>
</dbReference>